<feature type="compositionally biased region" description="Gly residues" evidence="4">
    <location>
        <begin position="304"/>
        <end position="320"/>
    </location>
</feature>
<keyword evidence="7" id="KW-1185">Reference proteome</keyword>
<dbReference type="PANTHER" id="PTHR11709">
    <property type="entry name" value="MULTI-COPPER OXIDASE"/>
    <property type="match status" value="1"/>
</dbReference>
<protein>
    <recommendedName>
        <fullName evidence="5">Plastocyanin-like domain-containing protein</fullName>
    </recommendedName>
</protein>
<name>A0A919MA08_9ACTN</name>
<feature type="domain" description="Plastocyanin-like" evidence="5">
    <location>
        <begin position="82"/>
        <end position="187"/>
    </location>
</feature>
<evidence type="ECO:0000256" key="3">
    <source>
        <dbReference type="ARBA" id="ARBA00023008"/>
    </source>
</evidence>
<dbReference type="InterPro" id="IPR008972">
    <property type="entry name" value="Cupredoxin"/>
</dbReference>
<evidence type="ECO:0000313" key="6">
    <source>
        <dbReference type="EMBL" id="GIE12091.1"/>
    </source>
</evidence>
<dbReference type="AlphaFoldDB" id="A0A919MA08"/>
<keyword evidence="3" id="KW-0186">Copper</keyword>
<keyword evidence="1" id="KW-0479">Metal-binding</keyword>
<keyword evidence="2" id="KW-0560">Oxidoreductase</keyword>
<evidence type="ECO:0000259" key="5">
    <source>
        <dbReference type="Pfam" id="PF07732"/>
    </source>
</evidence>
<dbReference type="GO" id="GO:0005507">
    <property type="term" value="F:copper ion binding"/>
    <property type="evidence" value="ECO:0007669"/>
    <property type="project" value="InterPro"/>
</dbReference>
<dbReference type="Proteomes" id="UP000598174">
    <property type="component" value="Unassembled WGS sequence"/>
</dbReference>
<dbReference type="GO" id="GO:0016491">
    <property type="term" value="F:oxidoreductase activity"/>
    <property type="evidence" value="ECO:0007669"/>
    <property type="project" value="UniProtKB-KW"/>
</dbReference>
<dbReference type="Gene3D" id="2.60.40.420">
    <property type="entry name" value="Cupredoxins - blue copper proteins"/>
    <property type="match status" value="2"/>
</dbReference>
<proteinExistence type="predicted"/>
<evidence type="ECO:0000256" key="2">
    <source>
        <dbReference type="ARBA" id="ARBA00023002"/>
    </source>
</evidence>
<dbReference type="Pfam" id="PF07732">
    <property type="entry name" value="Cu-oxidase_3"/>
    <property type="match status" value="1"/>
</dbReference>
<dbReference type="EMBL" id="BOMM01000036">
    <property type="protein sequence ID" value="GIE12091.1"/>
    <property type="molecule type" value="Genomic_DNA"/>
</dbReference>
<evidence type="ECO:0000256" key="1">
    <source>
        <dbReference type="ARBA" id="ARBA00022723"/>
    </source>
</evidence>
<sequence>MRDSVKAGIAVGAAPAVLGPLGYFWQQSLVPDTYDMATMGYADFGGGPSGGHSHGPGGLDVATLTGPSAGNPEVSVTLTVRVENGRYTVNGSSPGPEIRAAKGQLVQVTLVNDNVGDGVTLHWHGLDVPNAEDGVAGVTQDAVGPGRSHVYRFTAQDAGTYWYHSHQVGHEQVRKGLLGALVITDPAARPPDVDQVVTVHTYDGRRTVNGRPGVVRLERAEPGRTVRLRVLNTDAGPLRAWVTGASYRVSAIDGRAVEQPPEVTDRSVVVAAGGRIDVDLVVPADGRVRLDVGAGAALATADGSGSGSGAGGQGDAGPAGGPAQTVDLLSYGVATGLGFDPAKADRNFDYRIGRRAGFMDASPACGGRSTATSSPTCRCSWCRPGTSSGRPSRTPAARCTRCTCTATTPWC</sequence>
<feature type="region of interest" description="Disordered" evidence="4">
    <location>
        <begin position="301"/>
        <end position="323"/>
    </location>
</feature>
<gene>
    <name evidence="6" type="ORF">Afe05nite_39310</name>
</gene>
<dbReference type="RefSeq" id="WP_239117992.1">
    <property type="nucleotide sequence ID" value="NZ_BAAABP010000013.1"/>
</dbReference>
<organism evidence="6 7">
    <name type="scientific">Paractinoplanes ferrugineus</name>
    <dbReference type="NCBI Taxonomy" id="113564"/>
    <lineage>
        <taxon>Bacteria</taxon>
        <taxon>Bacillati</taxon>
        <taxon>Actinomycetota</taxon>
        <taxon>Actinomycetes</taxon>
        <taxon>Micromonosporales</taxon>
        <taxon>Micromonosporaceae</taxon>
        <taxon>Paractinoplanes</taxon>
    </lineage>
</organism>
<reference evidence="6" key="1">
    <citation type="submission" date="2021-01" db="EMBL/GenBank/DDBJ databases">
        <title>Whole genome shotgun sequence of Actinoplanes ferrugineus NBRC 15555.</title>
        <authorList>
            <person name="Komaki H."/>
            <person name="Tamura T."/>
        </authorList>
    </citation>
    <scope>NUCLEOTIDE SEQUENCE</scope>
    <source>
        <strain evidence="6">NBRC 15555</strain>
    </source>
</reference>
<dbReference type="InterPro" id="IPR011707">
    <property type="entry name" value="Cu-oxidase-like_N"/>
</dbReference>
<evidence type="ECO:0000256" key="4">
    <source>
        <dbReference type="SAM" id="MobiDB-lite"/>
    </source>
</evidence>
<evidence type="ECO:0000313" key="7">
    <source>
        <dbReference type="Proteomes" id="UP000598174"/>
    </source>
</evidence>
<comment type="caution">
    <text evidence="6">The sequence shown here is derived from an EMBL/GenBank/DDBJ whole genome shotgun (WGS) entry which is preliminary data.</text>
</comment>
<dbReference type="SUPFAM" id="SSF49503">
    <property type="entry name" value="Cupredoxins"/>
    <property type="match status" value="2"/>
</dbReference>
<accession>A0A919MA08</accession>
<dbReference type="PANTHER" id="PTHR11709:SF394">
    <property type="entry name" value="FI03373P-RELATED"/>
    <property type="match status" value="1"/>
</dbReference>
<dbReference type="InterPro" id="IPR045087">
    <property type="entry name" value="Cu-oxidase_fam"/>
</dbReference>